<feature type="transmembrane region" description="Helical" evidence="7">
    <location>
        <begin position="47"/>
        <end position="66"/>
    </location>
</feature>
<evidence type="ECO:0000313" key="9">
    <source>
        <dbReference type="EMBL" id="PWD88237.1"/>
    </source>
</evidence>
<feature type="domain" description="Integral membrane bound transporter" evidence="8">
    <location>
        <begin position="366"/>
        <end position="493"/>
    </location>
</feature>
<organism evidence="9 11">
    <name type="scientific">Ignatzschineria cameli</name>
    <dbReference type="NCBI Taxonomy" id="2182793"/>
    <lineage>
        <taxon>Bacteria</taxon>
        <taxon>Pseudomonadati</taxon>
        <taxon>Pseudomonadota</taxon>
        <taxon>Gammaproteobacteria</taxon>
        <taxon>Cardiobacteriales</taxon>
        <taxon>Ignatzschineriaceae</taxon>
        <taxon>Ignatzschineria</taxon>
    </lineage>
</organism>
<name>A0A2U2AU88_9GAMM</name>
<feature type="transmembrane region" description="Helical" evidence="7">
    <location>
        <begin position="73"/>
        <end position="89"/>
    </location>
</feature>
<evidence type="ECO:0000256" key="5">
    <source>
        <dbReference type="ARBA" id="ARBA00023136"/>
    </source>
</evidence>
<dbReference type="GO" id="GO:0005886">
    <property type="term" value="C:plasma membrane"/>
    <property type="evidence" value="ECO:0007669"/>
    <property type="project" value="UniProtKB-SubCell"/>
</dbReference>
<comment type="caution">
    <text evidence="9">The sequence shown here is derived from an EMBL/GenBank/DDBJ whole genome shotgun (WGS) entry which is preliminary data.</text>
</comment>
<evidence type="ECO:0000256" key="6">
    <source>
        <dbReference type="ARBA" id="ARBA00043993"/>
    </source>
</evidence>
<feature type="transmembrane region" description="Helical" evidence="7">
    <location>
        <begin position="117"/>
        <end position="135"/>
    </location>
</feature>
<dbReference type="EMBL" id="QEWV01000002">
    <property type="protein sequence ID" value="PWD93928.1"/>
    <property type="molecule type" value="Genomic_DNA"/>
</dbReference>
<feature type="transmembrane region" description="Helical" evidence="7">
    <location>
        <begin position="95"/>
        <end position="112"/>
    </location>
</feature>
<evidence type="ECO:0000256" key="4">
    <source>
        <dbReference type="ARBA" id="ARBA00022989"/>
    </source>
</evidence>
<evidence type="ECO:0000256" key="3">
    <source>
        <dbReference type="ARBA" id="ARBA00022692"/>
    </source>
</evidence>
<dbReference type="Proteomes" id="UP000245217">
    <property type="component" value="Unassembled WGS sequence"/>
</dbReference>
<keyword evidence="12" id="KW-1185">Reference proteome</keyword>
<evidence type="ECO:0000256" key="7">
    <source>
        <dbReference type="SAM" id="Phobius"/>
    </source>
</evidence>
<sequence length="660" mass="74193">MIKKVTNFLKEAIAVNNRPWPWERAIGAGVAMTLPILIGIWLGQLQYGLIAGLGGFTYLYAFPIPYAQLSKRLLFVALTIVTCSFLGSLLSPYPLAVAIVMGLIAGISLFIFNALRFIGPSAIFFVLIFALTADMSETDFAGALTRAGLVSLGALLSWIIAMSGFLLNPHRPEIRAIRRAYQQLITLSESIGTIQFQEEKYKTMGVFKESFDTLIAGELPWQPSETYRRLLHLAIEGNEYFLTILNNYSDESRPIDPEVIRYLKTIEAGINHKFLAKRDRNNYKNKGAMKEEKRDSSLLLPMLPASMTKITSYLERMEQALHASLTELEPVTLESKTKVKDLLVNAFDQNSLVFLTAIRFSIVTTIAALIAYSFDFTRSYWIPLSCVAVMSGESMIATLHRAIQRSIGTFIGIIIASSILYFKPSGYPVALFILFFTAIIELFIVRNYGLAVIFITPNALLLAETITGGEFSFFHFSGARMIDVVIGSSIGIIGVLLMGKRSASVRIPRILMRTLRNQSQMILLLFSQKKVSTEKQIQARLIKMRTNLNNLMALYNAAIGEIPKKRELLEYYWPIIYSMEKLAFLLERATERSSRPILKEQDLASLLFLFETLANAAQYSEIEEIKSIPKIEGFDSIQREIDTLQQAFAYKQPLEKSITP</sequence>
<keyword evidence="5 7" id="KW-0472">Membrane</keyword>
<dbReference type="EMBL" id="QEWW01000001">
    <property type="protein sequence ID" value="PWD88237.1"/>
    <property type="molecule type" value="Genomic_DNA"/>
</dbReference>
<feature type="transmembrane region" description="Helical" evidence="7">
    <location>
        <begin position="480"/>
        <end position="499"/>
    </location>
</feature>
<comment type="subcellular location">
    <subcellularLocation>
        <location evidence="1">Cell membrane</location>
        <topology evidence="1">Multi-pass membrane protein</topology>
    </subcellularLocation>
</comment>
<dbReference type="PANTHER" id="PTHR30509:SF9">
    <property type="entry name" value="MULTIDRUG RESISTANCE PROTEIN MDTO"/>
    <property type="match status" value="1"/>
</dbReference>
<gene>
    <name evidence="9" type="ORF">DC077_02930</name>
    <name evidence="10" type="ORF">DC078_03675</name>
</gene>
<keyword evidence="3 7" id="KW-0812">Transmembrane</keyword>
<evidence type="ECO:0000313" key="12">
    <source>
        <dbReference type="Proteomes" id="UP000245217"/>
    </source>
</evidence>
<reference evidence="9" key="1">
    <citation type="journal article" date="2018" name="Genome Announc.">
        <title>Ignatzschineria cameli sp. nov., isolated from necrotic foot tissue of dromedaries (Camelus dromedarius) and associated maggots (Wohlfahrtia species) in Dubai.</title>
        <authorList>
            <person name="Tsang C.C."/>
            <person name="Tang J.Y."/>
            <person name="Fong J.Y."/>
            <person name="Kinne J."/>
            <person name="Lee H.H."/>
            <person name="Joseph M."/>
            <person name="Jose S."/>
            <person name="Schuster R.K."/>
            <person name="Tang Y."/>
            <person name="Sivakumar S."/>
            <person name="Chen J.H."/>
            <person name="Teng J.L."/>
            <person name="Lau S.K."/>
            <person name="Wernery U."/>
            <person name="Woo P.C."/>
        </authorList>
    </citation>
    <scope>NUCLEOTIDE SEQUENCE</scope>
    <source>
        <strain evidence="9">UAE-HKU57</strain>
        <strain evidence="10">UAE-HKU58</strain>
    </source>
</reference>
<dbReference type="PANTHER" id="PTHR30509">
    <property type="entry name" value="P-HYDROXYBENZOIC ACID EFFLUX PUMP SUBUNIT-RELATED"/>
    <property type="match status" value="1"/>
</dbReference>
<feature type="transmembrane region" description="Helical" evidence="7">
    <location>
        <begin position="21"/>
        <end position="41"/>
    </location>
</feature>
<comment type="similarity">
    <text evidence="6">Belongs to the YccS/YhfK family.</text>
</comment>
<dbReference type="InterPro" id="IPR049453">
    <property type="entry name" value="Memb_transporter_dom"/>
</dbReference>
<dbReference type="Pfam" id="PF13515">
    <property type="entry name" value="FUSC_2"/>
    <property type="match status" value="1"/>
</dbReference>
<feature type="transmembrane region" description="Helical" evidence="7">
    <location>
        <begin position="147"/>
        <end position="168"/>
    </location>
</feature>
<keyword evidence="2" id="KW-1003">Cell membrane</keyword>
<dbReference type="Proteomes" id="UP000245059">
    <property type="component" value="Unassembled WGS sequence"/>
</dbReference>
<proteinExistence type="inferred from homology"/>
<dbReference type="OrthoDB" id="581879at2"/>
<evidence type="ECO:0000256" key="2">
    <source>
        <dbReference type="ARBA" id="ARBA00022475"/>
    </source>
</evidence>
<feature type="transmembrane region" description="Helical" evidence="7">
    <location>
        <begin position="428"/>
        <end position="445"/>
    </location>
</feature>
<accession>A0A2U2AU88</accession>
<protein>
    <submittedName>
        <fullName evidence="9">FUSC family protein</fullName>
    </submittedName>
</protein>
<reference evidence="11 12" key="2">
    <citation type="submission" date="2018-05" db="EMBL/GenBank/DDBJ databases">
        <title>Ignatzschineria dubaiensis sp. nov., isolated from necrotic foot tissues of dromedaries (Camelus dromedarius) and associated maggots in Dubai, United Arab Emirates.</title>
        <authorList>
            <person name="Tsang C.C."/>
            <person name="Tang J.Y.M."/>
            <person name="Fong J.Y.H."/>
            <person name="Kinne J."/>
            <person name="Lee H.H."/>
            <person name="Joseph M."/>
            <person name="Jose S."/>
            <person name="Schuster R.K."/>
            <person name="Tang Y."/>
            <person name="Sivakumar S."/>
            <person name="Chen J.H.K."/>
            <person name="Teng J.L.L."/>
            <person name="Lau S.K.P."/>
            <person name="Wernery U."/>
            <person name="Woo P.C.Y."/>
        </authorList>
    </citation>
    <scope>NUCLEOTIDE SEQUENCE [LARGE SCALE GENOMIC DNA]</scope>
    <source>
        <strain evidence="11">UAE-HKU57</strain>
        <strain evidence="12">UAE-HKU58</strain>
    </source>
</reference>
<evidence type="ECO:0000313" key="10">
    <source>
        <dbReference type="EMBL" id="PWD93928.1"/>
    </source>
</evidence>
<evidence type="ECO:0000259" key="8">
    <source>
        <dbReference type="Pfam" id="PF13515"/>
    </source>
</evidence>
<feature type="transmembrane region" description="Helical" evidence="7">
    <location>
        <begin position="352"/>
        <end position="374"/>
    </location>
</feature>
<evidence type="ECO:0000313" key="11">
    <source>
        <dbReference type="Proteomes" id="UP000245059"/>
    </source>
</evidence>
<dbReference type="RefSeq" id="WP_109201234.1">
    <property type="nucleotide sequence ID" value="NZ_QEWS01000002.1"/>
</dbReference>
<keyword evidence="4 7" id="KW-1133">Transmembrane helix</keyword>
<evidence type="ECO:0000256" key="1">
    <source>
        <dbReference type="ARBA" id="ARBA00004651"/>
    </source>
</evidence>
<feature type="transmembrane region" description="Helical" evidence="7">
    <location>
        <begin position="452"/>
        <end position="474"/>
    </location>
</feature>
<dbReference type="AlphaFoldDB" id="A0A2U2AU88"/>